<name>G2H2B4_9ENTR</name>
<accession>G2H2B4</accession>
<comment type="caution">
    <text evidence="1">The sequence shown here is derived from an EMBL/GenBank/DDBJ whole genome shotgun (WGS) entry which is preliminary data.</text>
</comment>
<dbReference type="RefSeq" id="WP_006707837.1">
    <property type="nucleotide sequence ID" value="NZ_AGCA01000522.1"/>
</dbReference>
<dbReference type="EMBL" id="AGCA01000522">
    <property type="protein sequence ID" value="EGY27868.1"/>
    <property type="molecule type" value="Genomic_DNA"/>
</dbReference>
<gene>
    <name evidence="1" type="ORF">Rin_00022130</name>
</gene>
<evidence type="ECO:0000313" key="1">
    <source>
        <dbReference type="EMBL" id="EGY27868.1"/>
    </source>
</evidence>
<keyword evidence="2" id="KW-1185">Reference proteome</keyword>
<protein>
    <submittedName>
        <fullName evidence="1">Uncharacterized protein</fullName>
    </submittedName>
</protein>
<organism evidence="1 2">
    <name type="scientific">Candidatus Regiella insecticola 5.15</name>
    <dbReference type="NCBI Taxonomy" id="1005043"/>
    <lineage>
        <taxon>Bacteria</taxon>
        <taxon>Pseudomonadati</taxon>
        <taxon>Pseudomonadota</taxon>
        <taxon>Gammaproteobacteria</taxon>
        <taxon>Enterobacterales</taxon>
        <taxon>Enterobacteriaceae</taxon>
        <taxon>aphid secondary symbionts</taxon>
        <taxon>Candidatus Regiella</taxon>
    </lineage>
</organism>
<proteinExistence type="predicted"/>
<dbReference type="Proteomes" id="UP000004116">
    <property type="component" value="Unassembled WGS sequence"/>
</dbReference>
<sequence>MIKNDNFFNLKIKKLPKQERALLKNARNEVIKELKNIGIQDIQTEEGSVLKEAWGRSCVKNKSFKSIFKLMTLYPANSIKSSYEITTGENWLENWHQHFLPILAGFSLKHSRAQLDFLVSQNPDLFEKNKKYSELYKNGVNDNTDEDTKNRFLFHTYMDIKHALPYGHANCALMADLAFLRAIDSPLTVTYIRFQSPEYEEINAIALGKFPDVGSLIVDPWSNRIFTWQGSVKDTPEVAAYAECKKICSNASDSKVRASFLTIPEYTEFKKYLSDANAHTKMREDIDKQRAEIKAVDRLFQATAADFYKTTG</sequence>
<dbReference type="AlphaFoldDB" id="G2H2B4"/>
<evidence type="ECO:0000313" key="2">
    <source>
        <dbReference type="Proteomes" id="UP000004116"/>
    </source>
</evidence>
<reference evidence="1 2" key="1">
    <citation type="journal article" date="2012" name="Genome Res.">
        <title>Genomic basis of endosymbiont-conferred protection against an insect parasitoid.</title>
        <authorList>
            <person name="Hansen A.K."/>
            <person name="Vorburger C."/>
            <person name="Moran N.A."/>
        </authorList>
    </citation>
    <scope>NUCLEOTIDE SEQUENCE [LARGE SCALE GENOMIC DNA]</scope>
    <source>
        <strain evidence="2">R5.15</strain>
    </source>
</reference>